<reference evidence="6" key="1">
    <citation type="journal article" date="2020" name="Microbiol. Resour. Announc.">
        <title>Draft Genome Sequences of Thiorhodococcus mannitoliphagus and Thiorhodococcus minor, Purple Sulfur Photosynthetic Bacteria in the Gammaproteobacterial Family Chromatiaceae.</title>
        <authorList>
            <person name="Aviles F.A."/>
            <person name="Meyer T.E."/>
            <person name="Kyndt J.A."/>
        </authorList>
    </citation>
    <scope>NUCLEOTIDE SEQUENCE [LARGE SCALE GENOMIC DNA]</scope>
    <source>
        <strain evidence="6">DSM 18266</strain>
    </source>
</reference>
<evidence type="ECO:0000259" key="4">
    <source>
        <dbReference type="Pfam" id="PF18203"/>
    </source>
</evidence>
<dbReference type="NCBIfam" id="TIGR04226">
    <property type="entry name" value="RrgB_K2N_iso_D2"/>
    <property type="match status" value="3"/>
</dbReference>
<feature type="compositionally biased region" description="Polar residues" evidence="1">
    <location>
        <begin position="1308"/>
        <end position="1321"/>
    </location>
</feature>
<evidence type="ECO:0000259" key="3">
    <source>
        <dbReference type="Pfam" id="PF01345"/>
    </source>
</evidence>
<feature type="region of interest" description="Disordered" evidence="1">
    <location>
        <begin position="2808"/>
        <end position="2835"/>
    </location>
</feature>
<organism evidence="5 6">
    <name type="scientific">Thiorhodococcus mannitoliphagus</name>
    <dbReference type="NCBI Taxonomy" id="329406"/>
    <lineage>
        <taxon>Bacteria</taxon>
        <taxon>Pseudomonadati</taxon>
        <taxon>Pseudomonadota</taxon>
        <taxon>Gammaproteobacteria</taxon>
        <taxon>Chromatiales</taxon>
        <taxon>Chromatiaceae</taxon>
        <taxon>Thiorhodococcus</taxon>
    </lineage>
</organism>
<feature type="non-terminal residue" evidence="5">
    <location>
        <position position="1"/>
    </location>
</feature>
<dbReference type="InterPro" id="IPR013783">
    <property type="entry name" value="Ig-like_fold"/>
</dbReference>
<evidence type="ECO:0000313" key="6">
    <source>
        <dbReference type="Proteomes" id="UP000471640"/>
    </source>
</evidence>
<dbReference type="Gene3D" id="2.60.40.10">
    <property type="entry name" value="Immunoglobulins"/>
    <property type="match status" value="2"/>
</dbReference>
<feature type="region of interest" description="Disordered" evidence="1">
    <location>
        <begin position="2355"/>
        <end position="2385"/>
    </location>
</feature>
<feature type="domain" description="DUF11" evidence="3">
    <location>
        <begin position="1353"/>
        <end position="1460"/>
    </location>
</feature>
<feature type="region of interest" description="Disordered" evidence="1">
    <location>
        <begin position="384"/>
        <end position="428"/>
    </location>
</feature>
<feature type="region of interest" description="Disordered" evidence="1">
    <location>
        <begin position="2933"/>
        <end position="2959"/>
    </location>
</feature>
<dbReference type="NCBIfam" id="TIGR01451">
    <property type="entry name" value="B_ant_repeat"/>
    <property type="match status" value="9"/>
</dbReference>
<feature type="domain" description="IPTL-CTERM protein sorting" evidence="4">
    <location>
        <begin position="2962"/>
        <end position="2986"/>
    </location>
</feature>
<feature type="region of interest" description="Disordered" evidence="1">
    <location>
        <begin position="79"/>
        <end position="125"/>
    </location>
</feature>
<dbReference type="PANTHER" id="PTHR34819">
    <property type="entry name" value="LARGE CYSTEINE-RICH PERIPLASMIC PROTEIN OMCB"/>
    <property type="match status" value="1"/>
</dbReference>
<feature type="domain" description="DUF11" evidence="3">
    <location>
        <begin position="594"/>
        <end position="715"/>
    </location>
</feature>
<feature type="domain" description="DUF11" evidence="3">
    <location>
        <begin position="1069"/>
        <end position="1175"/>
    </location>
</feature>
<keyword evidence="2" id="KW-1133">Transmembrane helix</keyword>
<accession>A0A6P1E6T8</accession>
<dbReference type="EMBL" id="JAAIJR010000176">
    <property type="protein sequence ID" value="NEX23265.1"/>
    <property type="molecule type" value="Genomic_DNA"/>
</dbReference>
<dbReference type="Pfam" id="PF01345">
    <property type="entry name" value="DUF11"/>
    <property type="match status" value="9"/>
</dbReference>
<dbReference type="Gene3D" id="2.60.40.1170">
    <property type="entry name" value="Mu homology domain, subdomain B"/>
    <property type="match status" value="2"/>
</dbReference>
<dbReference type="InterPro" id="IPR047589">
    <property type="entry name" value="DUF11_rpt"/>
</dbReference>
<dbReference type="Pfam" id="PF18203">
    <property type="entry name" value="IPTL-CTERM"/>
    <property type="match status" value="1"/>
</dbReference>
<feature type="domain" description="DUF11" evidence="3">
    <location>
        <begin position="908"/>
        <end position="1013"/>
    </location>
</feature>
<dbReference type="InterPro" id="IPR051172">
    <property type="entry name" value="Chlamydia_OmcB"/>
</dbReference>
<proteinExistence type="predicted"/>
<keyword evidence="2" id="KW-0472">Membrane</keyword>
<dbReference type="NCBIfam" id="TIGR04174">
    <property type="entry name" value="IPTL_CTERM"/>
    <property type="match status" value="1"/>
</dbReference>
<dbReference type="Proteomes" id="UP000471640">
    <property type="component" value="Unassembled WGS sequence"/>
</dbReference>
<name>A0A6P1E6T8_9GAMM</name>
<keyword evidence="2" id="KW-0812">Transmembrane</keyword>
<feature type="domain" description="DUF11" evidence="3">
    <location>
        <begin position="1204"/>
        <end position="1307"/>
    </location>
</feature>
<comment type="caution">
    <text evidence="5">The sequence shown here is derived from an EMBL/GenBank/DDBJ whole genome shotgun (WGS) entry which is preliminary data.</text>
</comment>
<feature type="region of interest" description="Disordered" evidence="1">
    <location>
        <begin position="699"/>
        <end position="728"/>
    </location>
</feature>
<sequence>VDARLTDAIPTGTTLVSGSVTTDVGVVTGTDPIAINLGTLLPGEVATVRFQVTIDGGVVGGTIITNQGTVTGNNFTAVQSDDNGNPNDGRNPTLTPVSDPDNPGPGPAQPGDLTKRLTASSEDASSDSDVLIGEVLTFAVSVDVPVGTLREATLIDTLPAGLSYVANTAQLSRTFDLGLTASQNPGGINSALSGVLTPLADNTELQQDGQDIRVFLGDVINSDSQPATYRLQFKAVVQNIAENYAGRSALSNSATLGYFNALNQPVQLSSVSAEVAVIEPDVTVSKEADPMTLLPGGGTVTYTVVLSNAEDAAPAYDARISDLIPDGWDLTEVVEINSTGGVQGLVDNSDLTTDQLAIDIDQLPAGASVTVTYRVQSPSDLAVGSRTPNTANAVWTSLPGARGTDDATPGNPGAADGERTGSGVGANDFNGSDSAEVLIGEPALSKTVLDEQSRYAIGDVVDYELRLSVPAGAALASAVLSDQLADGLTYISDSLSLELDGLTISNSPSDFTTATNEGGTLLTADVGTLRNPNSDSRKLVVRYQARVANQLSNQDGQGLANTAAFDFTDPGTGQPATPLTANDSVTVGEPRLTLEKTIVGNTADLDAGDSVTFEVTVGNDGTRTAYGVVLSDVLPAGLRDVASLTRDVDRSDVEPVLTPDGDTWSGSAFDLAVGEQLVVRFSATLADSVFPGQTLQNQIDAGFSSRPGDDPNQRDGSGDGLQGDDSVLDNYNAEARSPTVTVADPVQLDKRFHPDATDASYAIGETVTYRLRVALIEGTVDELTVIDQLPAGLQFLDAEVGLGNTGMATAQSIGPSDQPSTVNGQTLTFFLGQVDNPANAKSDDDFLTIDIRARVENIPANQNGRVLGNDAELSFLDADGLLVMRSYDADDNEAGIQPLELTIVEPALALSKTADRDTVSLGDEVGFTLRIDHSVASTADAFDLVIEDRLPVGLSYVPGSASPEPSVDGQTLRWARASLTQTEDSTTIDYSARVASAAAAGQELTNSANLTWASQPEATGAADSGRTGPLNPDDALNDYADAATFSVTPNLDAFLYPVKSVSLIGDLTNNGQVDPGDTLEYRVELTNQGAQTATGVVFTDAIPANTSYVDGSLTSTQGSVDDSTDPLMVDIGELASAATVTITFEVTVNAATPTGTVISNQGVVDSDQTVPTPTNRADIRVGGDLTAGDLYAEKMVAKFGGTGSTIGNGDTVQYSLTLQNTGGTTLTNARLTDTLPAGLTYVADSASTATGTLTVVDGEVTWIAGDLAVNASVTATFRATVSGVPDNSRRDFINQATVAYTDPDGKPQVTTTDSNASPEDGNQPTVFTAVNGAPPLLDVAKRWELVLDQNGNGLPSAHDRLRYSLTVTNTGTVDATDVRLTDVIPTNTNVVAGSVTTSQGAVVDSDPVSVNLGTLAASQTATISFQVTIGSGVPTGTVIQNHADVSATDLSATSNTTLTTVVNEDQRPAPVGKLVVAHSEPVTDASQALIGEVLTYQLAIRIPPGGTTQVQLLDTLPSGLRYLDGSARLARSAATLRSTTNPGGINDQPAYVEGNADDAFTDVSADVASDDQTLILALGDVANSDANQTATYTLQYQVLVLNVGGNVRGTKLSNAGTVSYWNALSQSQTATPIQTTVQVREASLVLGKTAGPSSLLPSGGTTTYTLTVTNQGDAPAYDVSVTDALPDVFTSASTSTGGCSVAGRNLTCDIDEIAPDTTVTLTFDATAGSISGSQITNSATATWTSLPGAHGTVPADETLGLTPGDPGDLDGERTGDTGVDFTGSNGYTTNANATIVVGTPGLTKSIDDPQAHYAIGEIVHYRVTASLPAGMSLNGARIIDTLPAGMSYVAGSASETVSVSGQLLTFDLGTLNVTTKTLTYQARVDNVLANQNNVPLTNGAQLIYTDPGTDKPQQTAIQSQTALVGEPRVALTLNVTPTTDLQAGDTVVYTIDLSNGGTATTAAHDIDLRDLLPDGLEGVPGTLSVSGTGGVGASVFVLDAAGLTTATPFTLPVGASIRLSFQARLTDLVTPGEQLFNDVTADFASLSGNDANARTGEGGSDQDDPATLDNYHVVAQAPVLTIGDTAALDKRFYPDSAGTRYAVGELVTYRLTLSLIEGRTDQVELTDTLPAGMLYESSSIGVGSLGMTHQFNDSGHGLTTTTDAEGRTILSFDLGTVINPADGQRDNDFLTVDLVARVANVAATNPAGATLGNHAQVSYQDGGGQTRTLVFDADPAEGIQPLNLIVVEPKLSIEKRTDATEPVMLDDELSYTLTVSHLSESTANAHDLVVTDTLPTGLSYVAQSGSPTPEIDGQTLTFRIPSLTLTQGRTTLTYGVRVNDAAPLGQSLVNQAGLRWASQPDATGDPDSGRTGDGDTNAEGGENDYLDSASATIPVAAQSVADVATTVTAPARADVGDEVEVNVTYANHGPTTADGLTYLLLLTPGLEGVTCEGVTCVYDPRDGRIRLTGLPDTLEAGESLSFVVRYTMPQAGPVEVWSEIATTALDVDASNNESQASTLTDADVGGQLQLVKTAYLSQDDGAGCPGSKQISVVNKYRVPVAMTWCFSATNLGETWLDAPVFTDEGLNVIPANQDGMRLRSGTLPLAPGATAVWYYEETRDISLLNYVELTMTPVESNGTLIPGADPAWGSDSIPAIFGYVFDPPFGVKNGRVDGQDLVRWTMVWVNDNVIRADNVSITDPPPVGMTMTGTPTCTAYGTTSVDLCGFDPPSASFPRGRVRVLANFGADFGVTLGTIGQAPNRLEIAFDVLVDRPEAEETYENQGESEWTPPEAEGETFVAETYDLTQLEGLDPDLPPSDIDPEDVPPSESPVTPSAQADLAVIKSVDRTRPIIGDTVTFTLTTSNQGPETATGVTVSDPLPRGYTYVSNNPSQGRYNAETGEWYIGTLAKGARVTLRIAGRVNATGPYTNTATVAGRESDPNAANNRGTVTPVPVTPPLPSNPIPTLSEWGMLVLSLMVLLSGLSMRGFRRR</sequence>
<evidence type="ECO:0000256" key="2">
    <source>
        <dbReference type="SAM" id="Phobius"/>
    </source>
</evidence>
<evidence type="ECO:0000313" key="5">
    <source>
        <dbReference type="EMBL" id="NEX23265.1"/>
    </source>
</evidence>
<dbReference type="InterPro" id="IPR026442">
    <property type="entry name" value="IPTL_CTERM"/>
</dbReference>
<feature type="region of interest" description="Disordered" evidence="1">
    <location>
        <begin position="1012"/>
        <end position="1035"/>
    </location>
</feature>
<feature type="domain" description="DUF11" evidence="3">
    <location>
        <begin position="2251"/>
        <end position="2356"/>
    </location>
</feature>
<reference evidence="5 6" key="2">
    <citation type="submission" date="2020-02" db="EMBL/GenBank/DDBJ databases">
        <title>Genome sequences of Thiorhodococcus mannitoliphagus and Thiorhodococcus minor, purple sulfur photosynthetic bacteria in the gammaproteobacterial family, Chromatiaceae.</title>
        <authorList>
            <person name="Aviles F.A."/>
            <person name="Meyer T.E."/>
            <person name="Kyndt J.A."/>
        </authorList>
    </citation>
    <scope>NUCLEOTIDE SEQUENCE [LARGE SCALE GENOMIC DNA]</scope>
    <source>
        <strain evidence="5 6">DSM 18266</strain>
    </source>
</reference>
<keyword evidence="6" id="KW-1185">Reference proteome</keyword>
<protein>
    <submittedName>
        <fullName evidence="5">IPTL-CTERM sorting domain-containing protein</fullName>
    </submittedName>
</protein>
<feature type="compositionally biased region" description="Polar residues" evidence="1">
    <location>
        <begin position="386"/>
        <end position="395"/>
    </location>
</feature>
<dbReference type="InterPro" id="IPR026466">
    <property type="entry name" value="Fim_isopep_form_D2_dom"/>
</dbReference>
<dbReference type="PANTHER" id="PTHR34819:SF3">
    <property type="entry name" value="CELL SURFACE PROTEIN"/>
    <property type="match status" value="1"/>
</dbReference>
<gene>
    <name evidence="5" type="ORF">G3480_23700</name>
</gene>
<feature type="compositionally biased region" description="Basic and acidic residues" evidence="1">
    <location>
        <begin position="707"/>
        <end position="717"/>
    </location>
</feature>
<feature type="domain" description="DUF11" evidence="3">
    <location>
        <begin position="2838"/>
        <end position="2950"/>
    </location>
</feature>
<evidence type="ECO:0000256" key="1">
    <source>
        <dbReference type="SAM" id="MobiDB-lite"/>
    </source>
</evidence>
<feature type="domain" description="DUF11" evidence="3">
    <location>
        <begin position="2403"/>
        <end position="2517"/>
    </location>
</feature>
<dbReference type="Gene3D" id="2.60.40.740">
    <property type="match status" value="11"/>
</dbReference>
<feature type="transmembrane region" description="Helical" evidence="2">
    <location>
        <begin position="2969"/>
        <end position="2988"/>
    </location>
</feature>
<feature type="domain" description="DUF11" evidence="3">
    <location>
        <begin position="1644"/>
        <end position="1742"/>
    </location>
</feature>
<feature type="region of interest" description="Disordered" evidence="1">
    <location>
        <begin position="1300"/>
        <end position="1321"/>
    </location>
</feature>
<dbReference type="InterPro" id="IPR001434">
    <property type="entry name" value="OmcB-like_DUF11"/>
</dbReference>
<feature type="compositionally biased region" description="Low complexity" evidence="1">
    <location>
        <begin position="81"/>
        <end position="92"/>
    </location>
</feature>